<feature type="region of interest" description="Disordered" evidence="10">
    <location>
        <begin position="267"/>
        <end position="303"/>
    </location>
</feature>
<dbReference type="HAMAP" id="MF_04008">
    <property type="entry name" value="HSV_SCAF"/>
    <property type="match status" value="1"/>
</dbReference>
<evidence type="ECO:0000256" key="6">
    <source>
        <dbReference type="ARBA" id="ARBA00022825"/>
    </source>
</evidence>
<dbReference type="InterPro" id="IPR001847">
    <property type="entry name" value="Peptidase_S21"/>
</dbReference>
<comment type="subunit">
    <molecule>Capsid scaffolding protein</molecule>
    <text evidence="9">Homomultimer. Interacts with major capsid protein.</text>
</comment>
<keyword evidence="4 9" id="KW-0645">Protease</keyword>
<evidence type="ECO:0000256" key="3">
    <source>
        <dbReference type="ARBA" id="ARBA00022612"/>
    </source>
</evidence>
<comment type="PTM">
    <text evidence="9">Capsid scaffolding protein: Capsid scaffolding protein is cleaved by assemblin after formation of the spherical procapsid. As a result, the capsid obtains its mature, icosahedral shape. Cleavages occur at two or more sites: release (R-site) and maturation (M-site).</text>
</comment>
<comment type="function">
    <text evidence="9">Assembly protein: Plays a major role in capsid assembly. Acts as a scaffold protein by binding major capsid protein. Multimerizes in the nucleus such as major capsid protein forms the icosahedral T=16 capsid. Cleaved by assemblin after capsid completion. The cleavages products are evicted from the capsid before or during DNA packaging.</text>
</comment>
<feature type="region of interest" description="Interaction with major capsid protein" evidence="9">
    <location>
        <begin position="594"/>
        <end position="614"/>
    </location>
</feature>
<evidence type="ECO:0000256" key="8">
    <source>
        <dbReference type="ARBA" id="ARBA00023200"/>
    </source>
</evidence>
<keyword evidence="7 9" id="KW-0118">Viral capsid assembly</keyword>
<accession>Q2FAK4</accession>
<feature type="chain" id="PRO_5040559035" description="Assemblin" evidence="9">
    <location>
        <begin position="1"/>
        <end position="259"/>
    </location>
</feature>
<evidence type="ECO:0000256" key="2">
    <source>
        <dbReference type="ARBA" id="ARBA00022562"/>
    </source>
</evidence>
<dbReference type="GO" id="GO:0019076">
    <property type="term" value="P:viral release from host cell"/>
    <property type="evidence" value="ECO:0007669"/>
    <property type="project" value="UniProtKB-UniRule"/>
</dbReference>
<feature type="compositionally biased region" description="Basic and acidic residues" evidence="10">
    <location>
        <begin position="492"/>
        <end position="501"/>
    </location>
</feature>
<keyword evidence="6 9" id="KW-0720">Serine protease</keyword>
<keyword evidence="2 9" id="KW-1048">Host nucleus</keyword>
<dbReference type="InterPro" id="IPR035443">
    <property type="entry name" value="Herpes_virus_sf"/>
</dbReference>
<organismHost>
    <name type="scientific">Macaca mulatta</name>
    <name type="common">Rhesus macaque</name>
    <dbReference type="NCBI Taxonomy" id="9544"/>
</organismHost>
<dbReference type="MEROPS" id="S21.002"/>
<sequence>MAAPVYVGGFLVRYDEAPEEAELVLPSDVVDRWLRESRGPLPLNVNHDESATVGHVAGLKNVRAGLFCLGRVTSPKFLDIVQKASEKSELVSRGPPSQSSLQPDGVLEFLSGSYSGLSLSSRRDINAADSASGDAKTASFKHVALCSVGRRRGTLAVYGREPDWVMERFPDLTEADREALRAQLTATAAAAGGEEEDDVVRKKNNNNKSQGPDADPFQSDSYGLLGNSVDALYIQERLPKLRYDKRLVGVTARESYVKASVSPAEQEACDIKVEKERSNESQHSRAPSESMSHPMSSVATPAASSVAPSQASLALAHDGVYLPKDAFFSLIGASRHATDSAGARSVYPAAPPHHAYPVMNYEDPSRGFDYTAWLRRAGYDAGHPQYPPVPFHHLPPYRRRDFPMMDDSDRMAWERGYAHPSNYDSYGNNSGNSWSRGRNGGTGSHNNGNKRRRDRDLSSSDEEDMSFPGEAEHGKARKRLKAHHTRGGGGDHSSDAKGDHRYDEIREALQELRREMMAVRQIAPPALLGPAQLTVPTSSPTTTSHPSDVVVTSEPPQTSSSPPSAHSSKSADRGVVNASCGVSVQPQDGGPTPPVKDIVDLNRRLFVAALNKME</sequence>
<feature type="compositionally biased region" description="Basic residues" evidence="10">
    <location>
        <begin position="475"/>
        <end position="486"/>
    </location>
</feature>
<name>Q2FAK4_RHCM6</name>
<evidence type="ECO:0000256" key="9">
    <source>
        <dbReference type="HAMAP-Rule" id="MF_04008"/>
    </source>
</evidence>
<comment type="catalytic activity">
    <reaction evidence="9">
        <text>Cleaves -Ala-|-Ser- and -Ala-|-Ala- bonds in the scaffold protein.</text>
        <dbReference type="EC" id="3.4.21.97"/>
    </reaction>
</comment>
<dbReference type="GO" id="GO:0042025">
    <property type="term" value="C:host cell nucleus"/>
    <property type="evidence" value="ECO:0007669"/>
    <property type="project" value="UniProtKB-SubCell"/>
</dbReference>
<feature type="active site" description="Charge relay system" evidence="9">
    <location>
        <position position="118"/>
    </location>
</feature>
<dbReference type="GO" id="GO:0039708">
    <property type="term" value="P:nuclear capsid assembly"/>
    <property type="evidence" value="ECO:0007669"/>
    <property type="project" value="UniProtKB-ARBA"/>
</dbReference>
<feature type="site" description="Cleavage; by assemblin; Release site" evidence="9">
    <location>
        <begin position="259"/>
        <end position="260"/>
    </location>
</feature>
<dbReference type="PRINTS" id="PR00236">
    <property type="entry name" value="HSVCAPSIDP40"/>
</dbReference>
<comment type="similarity">
    <text evidence="9">Belongs to the herpesviridae capsid scaffolding protein family.</text>
</comment>
<evidence type="ECO:0000313" key="11">
    <source>
        <dbReference type="EMBL" id="AAZ80612.1"/>
    </source>
</evidence>
<evidence type="ECO:0000256" key="4">
    <source>
        <dbReference type="ARBA" id="ARBA00022670"/>
    </source>
</evidence>
<evidence type="ECO:0000256" key="7">
    <source>
        <dbReference type="ARBA" id="ARBA00022950"/>
    </source>
</evidence>
<organism evidence="11 12">
    <name type="scientific">Rhesus cytomegalovirus (strain 68-1)</name>
    <name type="common">RhCMV</name>
    <dbReference type="NCBI Taxonomy" id="47929"/>
    <lineage>
        <taxon>Viruses</taxon>
        <taxon>Duplodnaviria</taxon>
        <taxon>Heunggongvirae</taxon>
        <taxon>Peploviricota</taxon>
        <taxon>Herviviricetes</taxon>
        <taxon>Herpesvirales</taxon>
        <taxon>Orthoherpesviridae</taxon>
        <taxon>Betaherpesvirinae</taxon>
        <taxon>Cytomegalovirus</taxon>
        <taxon>Cytomegalovirus macacinebeta3</taxon>
    </lineage>
</organism>
<evidence type="ECO:0000256" key="10">
    <source>
        <dbReference type="SAM" id="MobiDB-lite"/>
    </source>
</evidence>
<dbReference type="GO" id="GO:0006508">
    <property type="term" value="P:proteolysis"/>
    <property type="evidence" value="ECO:0007669"/>
    <property type="project" value="UniProtKB-KW"/>
</dbReference>
<keyword evidence="1 9" id="KW-0597">Phosphoprotein</keyword>
<dbReference type="Proteomes" id="UP000115582">
    <property type="component" value="Segment"/>
</dbReference>
<dbReference type="GO" id="GO:0042802">
    <property type="term" value="F:identical protein binding"/>
    <property type="evidence" value="ECO:0007669"/>
    <property type="project" value="UniProtKB-UniRule"/>
</dbReference>
<reference evidence="11 12" key="1">
    <citation type="journal article" date="2006" name="J. Virol.">
        <title>Genomic sequence of rhesus cytomegalovirus 180.92: insights into the coding potential of rhesus cytomegalovirus.</title>
        <authorList>
            <person name="Rivailler P."/>
            <person name="Kaur A."/>
            <person name="Johnson R.P."/>
            <person name="Wang F."/>
        </authorList>
    </citation>
    <scope>NUCLEOTIDE SEQUENCE [LARGE SCALE GENOMIC DNA]</scope>
    <source>
        <strain evidence="11">CMV 180.92</strain>
    </source>
</reference>
<keyword evidence="8 9" id="KW-1035">Host cytoplasm</keyword>
<evidence type="ECO:0000313" key="12">
    <source>
        <dbReference type="Proteomes" id="UP000115582"/>
    </source>
</evidence>
<evidence type="ECO:0000256" key="1">
    <source>
        <dbReference type="ARBA" id="ARBA00022553"/>
    </source>
</evidence>
<feature type="active site" description="Charge relay system" evidence="9">
    <location>
        <position position="142"/>
    </location>
</feature>
<feature type="compositionally biased region" description="Basic and acidic residues" evidence="10">
    <location>
        <begin position="269"/>
        <end position="283"/>
    </location>
</feature>
<evidence type="ECO:0000256" key="5">
    <source>
        <dbReference type="ARBA" id="ARBA00022801"/>
    </source>
</evidence>
<feature type="compositionally biased region" description="Low complexity" evidence="10">
    <location>
        <begin position="421"/>
        <end position="437"/>
    </location>
</feature>
<dbReference type="EC" id="3.4.21.97" evidence="9"/>
<comment type="subunit">
    <molecule>Assemblin</molecule>
    <text evidence="9">Exists in a monomer-dimer equilibrium with the dimer being the active species.</text>
</comment>
<comment type="function">
    <text evidence="9">Assemblin: Protease that plays an essential role in virion assembly within the nucleus. Catalyzes the cleavage of the assembly protein after formation of the spherical procapsid. By that cleavage, the capsid matures and gains its icosahedral shape. The cleavage sites seem to include -Ala-Ser-, -Ala-Ala-, as well as Ala-Thr bonds. Assemblin and cleavages products are evicted from the capsid before or during DNA packaging.</text>
</comment>
<keyword evidence="5 9" id="KW-0378">Hydrolase</keyword>
<feature type="compositionally biased region" description="Polar residues" evidence="10">
    <location>
        <begin position="284"/>
        <end position="295"/>
    </location>
</feature>
<keyword evidence="3 9" id="KW-1188">Viral release from host cell</keyword>
<proteinExistence type="inferred from homology"/>
<feature type="chain" id="PRO_5040559033" description="Assembly protein" evidence="9">
    <location>
        <begin position="260"/>
        <end position="614"/>
    </location>
</feature>
<feature type="region of interest" description="Disordered" evidence="10">
    <location>
        <begin position="188"/>
        <end position="221"/>
    </location>
</feature>
<dbReference type="GO" id="GO:0030430">
    <property type="term" value="C:host cell cytoplasm"/>
    <property type="evidence" value="ECO:0007669"/>
    <property type="project" value="UniProtKB-SubCell"/>
</dbReference>
<comment type="subcellular location">
    <molecule>Assemblin</molecule>
    <subcellularLocation>
        <location evidence="9">Host nucleus</location>
    </subcellularLocation>
</comment>
<feature type="chain" id="PRO_5040559034" description="Capsid scaffolding protein" evidence="9">
    <location>
        <begin position="1"/>
        <end position="614"/>
    </location>
</feature>
<dbReference type="Gene3D" id="3.20.16.10">
    <property type="entry name" value="Herpesvirus/Caudovirus protease domain"/>
    <property type="match status" value="1"/>
</dbReference>
<comment type="domain">
    <text evidence="9">Region of interaction between pPR and pAP is called Amino conserved domain (ACD). The region of interaction with major capsid protein is called carboxyl conserved domain (CCD).</text>
</comment>
<comment type="subunit">
    <molecule>Assembly protein</molecule>
    <text evidence="9">Homomultimer. Interacts with major capsid protein.</text>
</comment>
<feature type="active site" description="Charge relay system" evidence="9">
    <location>
        <position position="47"/>
    </location>
</feature>
<dbReference type="GO" id="GO:0004252">
    <property type="term" value="F:serine-type endopeptidase activity"/>
    <property type="evidence" value="ECO:0007669"/>
    <property type="project" value="UniProtKB-UniRule"/>
</dbReference>
<feature type="compositionally biased region" description="Low complexity" evidence="10">
    <location>
        <begin position="534"/>
        <end position="568"/>
    </location>
</feature>
<comment type="subcellular location">
    <molecule>Assembly protein</molecule>
    <subcellularLocation>
        <location evidence="9">Host nucleus</location>
    </subcellularLocation>
</comment>
<dbReference type="SUPFAM" id="SSF50789">
    <property type="entry name" value="Herpes virus serine proteinase, assemblin"/>
    <property type="match status" value="1"/>
</dbReference>
<comment type="caution">
    <text evidence="9">Lacks conserved residue(s) required for the propagation of feature annotation.</text>
</comment>
<feature type="region of interest" description="Disordered" evidence="10">
    <location>
        <begin position="419"/>
        <end position="501"/>
    </location>
</feature>
<dbReference type="EMBL" id="DQ120516">
    <property type="protein sequence ID" value="AAZ80612.1"/>
    <property type="molecule type" value="Genomic_DNA"/>
</dbReference>
<protein>
    <recommendedName>
        <fullName evidence="9">Capsid scaffolding protein</fullName>
    </recommendedName>
    <alternativeName>
        <fullName evidence="9">Protease precursor</fullName>
        <shortName evidence="9">pPR</shortName>
    </alternativeName>
    <component>
        <recommendedName>
            <fullName evidence="9">Assemblin</fullName>
            <ecNumber evidence="9">3.4.21.97</ecNumber>
        </recommendedName>
        <alternativeName>
            <fullName evidence="9">Protease</fullName>
            <shortName evidence="9">Pr</shortName>
        </alternativeName>
    </component>
    <component>
        <recommendedName>
            <fullName evidence="9">Assembly protein</fullName>
            <shortName evidence="9">AP</shortName>
        </recommendedName>
        <alternativeName>
            <fullName evidence="9">Capsid assembly protein</fullName>
        </alternativeName>
    </component>
</protein>
<feature type="region of interest" description="Disordered" evidence="10">
    <location>
        <begin position="530"/>
        <end position="575"/>
    </location>
</feature>
<comment type="subcellular location">
    <molecule>Capsid scaffolding protein</molecule>
    <subcellularLocation>
        <location evidence="9">Host cytoplasm</location>
    </subcellularLocation>
</comment>
<dbReference type="Pfam" id="PF00716">
    <property type="entry name" value="Peptidase_S21"/>
    <property type="match status" value="1"/>
</dbReference>
<comment type="function">
    <text evidence="9">Capsid scaffolding protein: Acts as a scaffold protein by binding major capsid protein in the cytoplasm, inducing the nuclear localization of both proteins. Multimerizes in the nucleus such as major capsid protein forms the icosahedral T=16 capsid. Autocatalytic cleavage releases the assembly protein, and subsequently abolishes interaction with major capsid protein. Cleavages products are evicted from the capsid before or during DNA packaging.</text>
</comment>